<gene>
    <name evidence="1" type="ORF">G5B42_00165</name>
</gene>
<dbReference type="Pfam" id="PF07875">
    <property type="entry name" value="Coat_F"/>
    <property type="match status" value="1"/>
</dbReference>
<dbReference type="Proteomes" id="UP000657177">
    <property type="component" value="Unassembled WGS sequence"/>
</dbReference>
<proteinExistence type="predicted"/>
<sequence>MKKCSHWALNDILSTQKYLTDNYNIFVREASHEKLHQTVMGVFTRTNNCNRPACLVF</sequence>
<keyword evidence="1" id="KW-0946">Virion</keyword>
<accession>A0A8J6I0A2</accession>
<dbReference type="EMBL" id="JAAKDE010000001">
    <property type="protein sequence ID" value="MBA2131977.1"/>
    <property type="molecule type" value="Genomic_DNA"/>
</dbReference>
<dbReference type="AlphaFoldDB" id="A0A8J6I0A2"/>
<keyword evidence="1" id="KW-0167">Capsid protein</keyword>
<keyword evidence="2" id="KW-1185">Reference proteome</keyword>
<comment type="caution">
    <text evidence="1">The sequence shown here is derived from an EMBL/GenBank/DDBJ whole genome shotgun (WGS) entry which is preliminary data.</text>
</comment>
<name>A0A8J6I0A2_9FIRM</name>
<organism evidence="1 2">
    <name type="scientific">Capillibacterium thermochitinicola</name>
    <dbReference type="NCBI Taxonomy" id="2699427"/>
    <lineage>
        <taxon>Bacteria</taxon>
        <taxon>Bacillati</taxon>
        <taxon>Bacillota</taxon>
        <taxon>Capillibacterium</taxon>
    </lineage>
</organism>
<reference evidence="1" key="1">
    <citation type="submission" date="2020-06" db="EMBL/GenBank/DDBJ databases">
        <title>Novel chitinolytic bacterium.</title>
        <authorList>
            <person name="Ungkulpasvich U."/>
            <person name="Kosugi A."/>
            <person name="Uke A."/>
        </authorList>
    </citation>
    <scope>NUCLEOTIDE SEQUENCE</scope>
    <source>
        <strain evidence="1">UUS1-1</strain>
    </source>
</reference>
<evidence type="ECO:0000313" key="1">
    <source>
        <dbReference type="EMBL" id="MBA2131977.1"/>
    </source>
</evidence>
<protein>
    <submittedName>
        <fullName evidence="1">Spore coat protein</fullName>
    </submittedName>
</protein>
<dbReference type="InterPro" id="IPR012851">
    <property type="entry name" value="Spore_coat_CotF-like"/>
</dbReference>
<evidence type="ECO:0000313" key="2">
    <source>
        <dbReference type="Proteomes" id="UP000657177"/>
    </source>
</evidence>